<reference evidence="2" key="1">
    <citation type="submission" date="2022-11" db="UniProtKB">
        <authorList>
            <consortium name="WormBaseParasite"/>
        </authorList>
    </citation>
    <scope>IDENTIFICATION</scope>
</reference>
<accession>A0A915KUT7</accession>
<protein>
    <submittedName>
        <fullName evidence="2">Uncharacterized protein</fullName>
    </submittedName>
</protein>
<proteinExistence type="predicted"/>
<organism evidence="1 2">
    <name type="scientific">Romanomermis culicivorax</name>
    <name type="common">Nematode worm</name>
    <dbReference type="NCBI Taxonomy" id="13658"/>
    <lineage>
        <taxon>Eukaryota</taxon>
        <taxon>Metazoa</taxon>
        <taxon>Ecdysozoa</taxon>
        <taxon>Nematoda</taxon>
        <taxon>Enoplea</taxon>
        <taxon>Dorylaimia</taxon>
        <taxon>Mermithida</taxon>
        <taxon>Mermithoidea</taxon>
        <taxon>Mermithidae</taxon>
        <taxon>Romanomermis</taxon>
    </lineage>
</organism>
<dbReference type="AlphaFoldDB" id="A0A915KUT7"/>
<keyword evidence="1" id="KW-1185">Reference proteome</keyword>
<sequence length="80" mass="9457">MDKQTPPPKFWDFSDPKIVQALTRDPICYESGQRPLTRPVYRLEVFSDQKRWVPMASADFSHMIYNKVTSEKQYSNEESI</sequence>
<name>A0A915KUT7_ROMCU</name>
<dbReference type="Proteomes" id="UP000887565">
    <property type="component" value="Unplaced"/>
</dbReference>
<evidence type="ECO:0000313" key="1">
    <source>
        <dbReference type="Proteomes" id="UP000887565"/>
    </source>
</evidence>
<dbReference type="WBParaSite" id="nRc.2.0.1.t42691-RA">
    <property type="protein sequence ID" value="nRc.2.0.1.t42691-RA"/>
    <property type="gene ID" value="nRc.2.0.1.g42691"/>
</dbReference>
<evidence type="ECO:0000313" key="2">
    <source>
        <dbReference type="WBParaSite" id="nRc.2.0.1.t42691-RA"/>
    </source>
</evidence>